<dbReference type="EC" id="2.3.1.225" evidence="1"/>
<reference evidence="6" key="2">
    <citation type="submission" date="2023-05" db="EMBL/GenBank/DDBJ databases">
        <authorList>
            <consortium name="Lawrence Berkeley National Laboratory"/>
            <person name="Steindorff A."/>
            <person name="Hensen N."/>
            <person name="Bonometti L."/>
            <person name="Westerberg I."/>
            <person name="Brannstrom I.O."/>
            <person name="Guillou S."/>
            <person name="Cros-Aarteil S."/>
            <person name="Calhoun S."/>
            <person name="Haridas S."/>
            <person name="Kuo A."/>
            <person name="Mondo S."/>
            <person name="Pangilinan J."/>
            <person name="Riley R."/>
            <person name="Labutti K."/>
            <person name="Andreopoulos B."/>
            <person name="Lipzen A."/>
            <person name="Chen C."/>
            <person name="Yanf M."/>
            <person name="Daum C."/>
            <person name="Ng V."/>
            <person name="Clum A."/>
            <person name="Ohm R."/>
            <person name="Martin F."/>
            <person name="Silar P."/>
            <person name="Natvig D."/>
            <person name="Lalanne C."/>
            <person name="Gautier V."/>
            <person name="Ament-Velasquez S.L."/>
            <person name="Kruys A."/>
            <person name="Hutchinson M.I."/>
            <person name="Powell A.J."/>
            <person name="Barry K."/>
            <person name="Miller A.N."/>
            <person name="Grigoriev I.V."/>
            <person name="Debuchy R."/>
            <person name="Gladieux P."/>
            <person name="Thoren M.H."/>
            <person name="Johannesson H."/>
        </authorList>
    </citation>
    <scope>NUCLEOTIDE SEQUENCE</scope>
    <source>
        <strain evidence="6">PSN309</strain>
    </source>
</reference>
<feature type="compositionally biased region" description="Basic and acidic residues" evidence="5">
    <location>
        <begin position="470"/>
        <end position="482"/>
    </location>
</feature>
<protein>
    <recommendedName>
        <fullName evidence="1">protein S-acyltransferase</fullName>
        <ecNumber evidence="1">2.3.1.225</ecNumber>
    </recommendedName>
</protein>
<comment type="caution">
    <text evidence="6">The sequence shown here is derived from an EMBL/GenBank/DDBJ whole genome shotgun (WGS) entry which is preliminary data.</text>
</comment>
<accession>A0AAN6WKT4</accession>
<dbReference type="EMBL" id="MU864569">
    <property type="protein sequence ID" value="KAK4183185.1"/>
    <property type="molecule type" value="Genomic_DNA"/>
</dbReference>
<gene>
    <name evidence="6" type="ORF">QBC35DRAFT_394391</name>
</gene>
<evidence type="ECO:0000256" key="1">
    <source>
        <dbReference type="ARBA" id="ARBA00012210"/>
    </source>
</evidence>
<keyword evidence="7" id="KW-1185">Reference proteome</keyword>
<dbReference type="InterPro" id="IPR036770">
    <property type="entry name" value="Ankyrin_rpt-contain_sf"/>
</dbReference>
<dbReference type="PROSITE" id="PS50297">
    <property type="entry name" value="ANK_REP_REGION"/>
    <property type="match status" value="1"/>
</dbReference>
<feature type="region of interest" description="Disordered" evidence="5">
    <location>
        <begin position="330"/>
        <end position="350"/>
    </location>
</feature>
<evidence type="ECO:0000313" key="7">
    <source>
        <dbReference type="Proteomes" id="UP001302126"/>
    </source>
</evidence>
<sequence>MTELTTLAVKSHDQPCKWDRSPVIRVTTRQLERQQEPFARMGWKPKATMHTHTRVPSRQNNMPCRQLLRGTSATPSVWVHNTTSCRCEQDQASLDREDEALAASIRTISAARRARRKQQLIDQPIVAVTSPPPRRPRVSRTASGKTLVSRLLSSLRQTPSVEIADLTNGCADLDVTKVAHYLFDREIPVNTPNHLGLTPLMATLKGRAGRARPKAHLAFVGFLLDCGADPNATFVSRDNGAATGGGNVLSIACTSSCSPAILRLLLNRGAAVDASVSNGKGKEGKVTAIHVATLAGNAEALEVLLGYGGGSANRPFDADQSVAFGHFLSEPTTREDNSDGKGTGLRSIRGHMKKRKLKHPVTPLHLAHGNEACIDVLLRHGADPMARDGYGRTPLHWASGFGRSEEVVRRLLDCPKTDVGVTSDDGVTTPLGCVVGVFESGMARGTHVEIVRLLVGRMSSWSGVSPDGSGEGKERNSLESERSAGNNLQKEKRRNRVEGLKKRLLQLEDYAHIFEEMFVFKNDTIAGKGWGAIREGDDYLADSHLRSDHPLAEVLQKY</sequence>
<dbReference type="InterPro" id="IPR002110">
    <property type="entry name" value="Ankyrin_rpt"/>
</dbReference>
<evidence type="ECO:0000313" key="6">
    <source>
        <dbReference type="EMBL" id="KAK4183185.1"/>
    </source>
</evidence>
<dbReference type="SMART" id="SM00248">
    <property type="entry name" value="ANK"/>
    <property type="match status" value="5"/>
</dbReference>
<feature type="repeat" description="ANK" evidence="4">
    <location>
        <begin position="390"/>
        <end position="413"/>
    </location>
</feature>
<dbReference type="Gene3D" id="1.25.40.20">
    <property type="entry name" value="Ankyrin repeat-containing domain"/>
    <property type="match status" value="2"/>
</dbReference>
<dbReference type="SUPFAM" id="SSF48403">
    <property type="entry name" value="Ankyrin repeat"/>
    <property type="match status" value="1"/>
</dbReference>
<reference evidence="6" key="1">
    <citation type="journal article" date="2023" name="Mol. Phylogenet. Evol.">
        <title>Genome-scale phylogeny and comparative genomics of the fungal order Sordariales.</title>
        <authorList>
            <person name="Hensen N."/>
            <person name="Bonometti L."/>
            <person name="Westerberg I."/>
            <person name="Brannstrom I.O."/>
            <person name="Guillou S."/>
            <person name="Cros-Aarteil S."/>
            <person name="Calhoun S."/>
            <person name="Haridas S."/>
            <person name="Kuo A."/>
            <person name="Mondo S."/>
            <person name="Pangilinan J."/>
            <person name="Riley R."/>
            <person name="LaButti K."/>
            <person name="Andreopoulos B."/>
            <person name="Lipzen A."/>
            <person name="Chen C."/>
            <person name="Yan M."/>
            <person name="Daum C."/>
            <person name="Ng V."/>
            <person name="Clum A."/>
            <person name="Steindorff A."/>
            <person name="Ohm R.A."/>
            <person name="Martin F."/>
            <person name="Silar P."/>
            <person name="Natvig D.O."/>
            <person name="Lalanne C."/>
            <person name="Gautier V."/>
            <person name="Ament-Velasquez S.L."/>
            <person name="Kruys A."/>
            <person name="Hutchinson M.I."/>
            <person name="Powell A.J."/>
            <person name="Barry K."/>
            <person name="Miller A.N."/>
            <person name="Grigoriev I.V."/>
            <person name="Debuchy R."/>
            <person name="Gladieux P."/>
            <person name="Hiltunen Thoren M."/>
            <person name="Johannesson H."/>
        </authorList>
    </citation>
    <scope>NUCLEOTIDE SEQUENCE</scope>
    <source>
        <strain evidence="6">PSN309</strain>
    </source>
</reference>
<dbReference type="AlphaFoldDB" id="A0AAN6WKT4"/>
<evidence type="ECO:0000256" key="3">
    <source>
        <dbReference type="ARBA" id="ARBA00023043"/>
    </source>
</evidence>
<feature type="region of interest" description="Disordered" evidence="5">
    <location>
        <begin position="462"/>
        <end position="493"/>
    </location>
</feature>
<evidence type="ECO:0000256" key="5">
    <source>
        <dbReference type="SAM" id="MobiDB-lite"/>
    </source>
</evidence>
<evidence type="ECO:0000256" key="4">
    <source>
        <dbReference type="PROSITE-ProRule" id="PRU00023"/>
    </source>
</evidence>
<organism evidence="6 7">
    <name type="scientific">Podospora australis</name>
    <dbReference type="NCBI Taxonomy" id="1536484"/>
    <lineage>
        <taxon>Eukaryota</taxon>
        <taxon>Fungi</taxon>
        <taxon>Dikarya</taxon>
        <taxon>Ascomycota</taxon>
        <taxon>Pezizomycotina</taxon>
        <taxon>Sordariomycetes</taxon>
        <taxon>Sordariomycetidae</taxon>
        <taxon>Sordariales</taxon>
        <taxon>Podosporaceae</taxon>
        <taxon>Podospora</taxon>
    </lineage>
</organism>
<keyword evidence="2" id="KW-0677">Repeat</keyword>
<keyword evidence="3 4" id="KW-0040">ANK repeat</keyword>
<proteinExistence type="predicted"/>
<dbReference type="PANTHER" id="PTHR24161">
    <property type="entry name" value="ANK_REP_REGION DOMAIN-CONTAINING PROTEIN-RELATED"/>
    <property type="match status" value="1"/>
</dbReference>
<name>A0AAN6WKT4_9PEZI</name>
<dbReference type="GO" id="GO:0019706">
    <property type="term" value="F:protein-cysteine S-palmitoyltransferase activity"/>
    <property type="evidence" value="ECO:0007669"/>
    <property type="project" value="UniProtKB-EC"/>
</dbReference>
<dbReference type="Proteomes" id="UP001302126">
    <property type="component" value="Unassembled WGS sequence"/>
</dbReference>
<dbReference type="PROSITE" id="PS50088">
    <property type="entry name" value="ANK_REPEAT"/>
    <property type="match status" value="1"/>
</dbReference>
<dbReference type="Pfam" id="PF12796">
    <property type="entry name" value="Ank_2"/>
    <property type="match status" value="1"/>
</dbReference>
<evidence type="ECO:0000256" key="2">
    <source>
        <dbReference type="ARBA" id="ARBA00022737"/>
    </source>
</evidence>
<dbReference type="PANTHER" id="PTHR24161:SF85">
    <property type="entry name" value="PALMITOYLTRANSFERASE HIP14"/>
    <property type="match status" value="1"/>
</dbReference>